<evidence type="ECO:0000259" key="5">
    <source>
        <dbReference type="PROSITE" id="PS50931"/>
    </source>
</evidence>
<dbReference type="SUPFAM" id="SSF46785">
    <property type="entry name" value="Winged helix' DNA-binding domain"/>
    <property type="match status" value="1"/>
</dbReference>
<evidence type="ECO:0000313" key="7">
    <source>
        <dbReference type="Proteomes" id="UP001652564"/>
    </source>
</evidence>
<proteinExistence type="inferred from homology"/>
<dbReference type="InterPro" id="IPR058163">
    <property type="entry name" value="LysR-type_TF_proteobact-type"/>
</dbReference>
<dbReference type="RefSeq" id="WP_263741808.1">
    <property type="nucleotide sequence ID" value="NZ_JAOWKZ010000005.1"/>
</dbReference>
<dbReference type="EMBL" id="JAOWKZ010000005">
    <property type="protein sequence ID" value="MCV2874538.1"/>
    <property type="molecule type" value="Genomic_DNA"/>
</dbReference>
<organism evidence="6 7">
    <name type="scientific">Albidovulum litorale</name>
    <dbReference type="NCBI Taxonomy" id="2984134"/>
    <lineage>
        <taxon>Bacteria</taxon>
        <taxon>Pseudomonadati</taxon>
        <taxon>Pseudomonadota</taxon>
        <taxon>Alphaproteobacteria</taxon>
        <taxon>Rhodobacterales</taxon>
        <taxon>Paracoccaceae</taxon>
        <taxon>Albidovulum</taxon>
    </lineage>
</organism>
<dbReference type="InterPro" id="IPR000847">
    <property type="entry name" value="LysR_HTH_N"/>
</dbReference>
<keyword evidence="4" id="KW-0804">Transcription</keyword>
<name>A0ABT2ZTQ8_9RHOB</name>
<keyword evidence="2" id="KW-0805">Transcription regulation</keyword>
<dbReference type="InterPro" id="IPR005119">
    <property type="entry name" value="LysR_subst-bd"/>
</dbReference>
<sequence length="299" mass="33023">MAIPTRRLPLTALRTFEAAARRLSFKDAADELCVSATTVSNQIRQLERDWGVQLFVRKTRAVVLTDAGRSLAGVLARAFSEIREEIDAHIKTPTKSVALAVGPIFGARWLIPRLGRFRAQNPKIELVLQHCPRITGIESMPSQVAIDWGVGDWPGIEARPLFSITYAPIAAPTLIERFGGLSDPADLARYPVIHQQDRGEWQAWLKLAGIPGLKFFEETIVTDSNVVAQAALEGQGVALGIFPFMQSDVDAGRLVRPFGTDLHPERAYHLLTRPNARRTPEIRTVCDWIEAEAATMLSG</sequence>
<dbReference type="Gene3D" id="3.40.190.10">
    <property type="entry name" value="Periplasmic binding protein-like II"/>
    <property type="match status" value="2"/>
</dbReference>
<dbReference type="InterPro" id="IPR036390">
    <property type="entry name" value="WH_DNA-bd_sf"/>
</dbReference>
<dbReference type="PROSITE" id="PS50931">
    <property type="entry name" value="HTH_LYSR"/>
    <property type="match status" value="1"/>
</dbReference>
<keyword evidence="7" id="KW-1185">Reference proteome</keyword>
<dbReference type="Gene3D" id="1.10.10.10">
    <property type="entry name" value="Winged helix-like DNA-binding domain superfamily/Winged helix DNA-binding domain"/>
    <property type="match status" value="1"/>
</dbReference>
<evidence type="ECO:0000256" key="3">
    <source>
        <dbReference type="ARBA" id="ARBA00023125"/>
    </source>
</evidence>
<evidence type="ECO:0000256" key="4">
    <source>
        <dbReference type="ARBA" id="ARBA00023163"/>
    </source>
</evidence>
<dbReference type="PANTHER" id="PTHR30537">
    <property type="entry name" value="HTH-TYPE TRANSCRIPTIONAL REGULATOR"/>
    <property type="match status" value="1"/>
</dbReference>
<dbReference type="Proteomes" id="UP001652564">
    <property type="component" value="Unassembled WGS sequence"/>
</dbReference>
<dbReference type="CDD" id="cd08432">
    <property type="entry name" value="PBP2_GcdR_TrpI_HvrB_AmpR_like"/>
    <property type="match status" value="1"/>
</dbReference>
<protein>
    <submittedName>
        <fullName evidence="6">LysR substrate-binding domain-containing protein</fullName>
    </submittedName>
</protein>
<evidence type="ECO:0000313" key="6">
    <source>
        <dbReference type="EMBL" id="MCV2874538.1"/>
    </source>
</evidence>
<dbReference type="InterPro" id="IPR036388">
    <property type="entry name" value="WH-like_DNA-bd_sf"/>
</dbReference>
<dbReference type="Pfam" id="PF03466">
    <property type="entry name" value="LysR_substrate"/>
    <property type="match status" value="1"/>
</dbReference>
<evidence type="ECO:0000256" key="1">
    <source>
        <dbReference type="ARBA" id="ARBA00009437"/>
    </source>
</evidence>
<reference evidence="6 7" key="1">
    <citation type="submission" date="2022-10" db="EMBL/GenBank/DDBJ databases">
        <title>Defluviimonas sp. nov., isolated from ocean surface sediments.</title>
        <authorList>
            <person name="He W."/>
            <person name="Wang L."/>
            <person name="Zhang D.-F."/>
        </authorList>
    </citation>
    <scope>NUCLEOTIDE SEQUENCE [LARGE SCALE GENOMIC DNA]</scope>
    <source>
        <strain evidence="6 7">WL0050</strain>
    </source>
</reference>
<dbReference type="PANTHER" id="PTHR30537:SF74">
    <property type="entry name" value="HTH-TYPE TRANSCRIPTIONAL REGULATOR TRPI"/>
    <property type="match status" value="1"/>
</dbReference>
<gene>
    <name evidence="6" type="ORF">OEZ71_19740</name>
</gene>
<dbReference type="SUPFAM" id="SSF53850">
    <property type="entry name" value="Periplasmic binding protein-like II"/>
    <property type="match status" value="1"/>
</dbReference>
<dbReference type="Pfam" id="PF00126">
    <property type="entry name" value="HTH_1"/>
    <property type="match status" value="1"/>
</dbReference>
<evidence type="ECO:0000256" key="2">
    <source>
        <dbReference type="ARBA" id="ARBA00023015"/>
    </source>
</evidence>
<comment type="similarity">
    <text evidence="1">Belongs to the LysR transcriptional regulatory family.</text>
</comment>
<feature type="domain" description="HTH lysR-type" evidence="5">
    <location>
        <begin position="8"/>
        <end position="65"/>
    </location>
</feature>
<comment type="caution">
    <text evidence="6">The sequence shown here is derived from an EMBL/GenBank/DDBJ whole genome shotgun (WGS) entry which is preliminary data.</text>
</comment>
<accession>A0ABT2ZTQ8</accession>
<keyword evidence="3" id="KW-0238">DNA-binding</keyword>